<name>A0A838A1Q0_9PSEU</name>
<sequence>MSAEPVECVCMGHTDPVHWTPDCETARCPECTRTRGEYVPRASVLVDYAGRETIREADGTVVETEPDGTSRVVRRP</sequence>
<protein>
    <submittedName>
        <fullName evidence="1">Uncharacterized protein</fullName>
    </submittedName>
</protein>
<dbReference type="AlphaFoldDB" id="A0A838A1Q0"/>
<comment type="caution">
    <text evidence="1">The sequence shown here is derived from an EMBL/GenBank/DDBJ whole genome shotgun (WGS) entry which is preliminary data.</text>
</comment>
<dbReference type="Proteomes" id="UP000582974">
    <property type="component" value="Unassembled WGS sequence"/>
</dbReference>
<proteinExistence type="predicted"/>
<evidence type="ECO:0000313" key="1">
    <source>
        <dbReference type="EMBL" id="MBA0125083.1"/>
    </source>
</evidence>
<organism evidence="1 2">
    <name type="scientific">Haloechinothrix aidingensis</name>
    <dbReference type="NCBI Taxonomy" id="2752311"/>
    <lineage>
        <taxon>Bacteria</taxon>
        <taxon>Bacillati</taxon>
        <taxon>Actinomycetota</taxon>
        <taxon>Actinomycetes</taxon>
        <taxon>Pseudonocardiales</taxon>
        <taxon>Pseudonocardiaceae</taxon>
        <taxon>Haloechinothrix</taxon>
    </lineage>
</organism>
<evidence type="ECO:0000313" key="2">
    <source>
        <dbReference type="Proteomes" id="UP000582974"/>
    </source>
</evidence>
<dbReference type="EMBL" id="JACCKD010000002">
    <property type="protein sequence ID" value="MBA0125083.1"/>
    <property type="molecule type" value="Genomic_DNA"/>
</dbReference>
<gene>
    <name evidence="1" type="ORF">H0B56_05960</name>
</gene>
<accession>A0A838A1Q0</accession>
<keyword evidence="2" id="KW-1185">Reference proteome</keyword>
<reference evidence="1 2" key="1">
    <citation type="submission" date="2020-07" db="EMBL/GenBank/DDBJ databases">
        <title>Genome of Haloechinothrix sp.</title>
        <authorList>
            <person name="Tang S.-K."/>
            <person name="Yang L."/>
            <person name="Zhu W.-Y."/>
        </authorList>
    </citation>
    <scope>NUCLEOTIDE SEQUENCE [LARGE SCALE GENOMIC DNA]</scope>
    <source>
        <strain evidence="1 2">YIM 98757</strain>
    </source>
</reference>
<dbReference type="RefSeq" id="WP_180891930.1">
    <property type="nucleotide sequence ID" value="NZ_JACCKD010000002.1"/>
</dbReference>